<reference evidence="4 5" key="1">
    <citation type="journal article" date="2016" name="Sci. Rep.">
        <title>Peltaster fructicola genome reveals evolution from an invasive phytopathogen to an ectophytic parasite.</title>
        <authorList>
            <person name="Xu C."/>
            <person name="Chen H."/>
            <person name="Gleason M.L."/>
            <person name="Xu J.R."/>
            <person name="Liu H."/>
            <person name="Zhang R."/>
            <person name="Sun G."/>
        </authorList>
    </citation>
    <scope>NUCLEOTIDE SEQUENCE [LARGE SCALE GENOMIC DNA]</scope>
    <source>
        <strain evidence="4 5">LNHT1506</strain>
    </source>
</reference>
<dbReference type="Pfam" id="PF20684">
    <property type="entry name" value="Fung_rhodopsin"/>
    <property type="match status" value="1"/>
</dbReference>
<keyword evidence="2" id="KW-1133">Transmembrane helix</keyword>
<evidence type="ECO:0000313" key="4">
    <source>
        <dbReference type="EMBL" id="QIW95586.1"/>
    </source>
</evidence>
<evidence type="ECO:0000256" key="2">
    <source>
        <dbReference type="SAM" id="Phobius"/>
    </source>
</evidence>
<feature type="compositionally biased region" description="Polar residues" evidence="1">
    <location>
        <begin position="355"/>
        <end position="365"/>
    </location>
</feature>
<dbReference type="InterPro" id="IPR049326">
    <property type="entry name" value="Rhodopsin_dom_fungi"/>
</dbReference>
<gene>
    <name evidence="4" type="ORF">AMS68_001104</name>
</gene>
<feature type="transmembrane region" description="Helical" evidence="2">
    <location>
        <begin position="210"/>
        <end position="234"/>
    </location>
</feature>
<organism evidence="4 5">
    <name type="scientific">Peltaster fructicola</name>
    <dbReference type="NCBI Taxonomy" id="286661"/>
    <lineage>
        <taxon>Eukaryota</taxon>
        <taxon>Fungi</taxon>
        <taxon>Dikarya</taxon>
        <taxon>Ascomycota</taxon>
        <taxon>Pezizomycotina</taxon>
        <taxon>Dothideomycetes</taxon>
        <taxon>Dothideomycetes incertae sedis</taxon>
        <taxon>Peltaster</taxon>
    </lineage>
</organism>
<evidence type="ECO:0000313" key="5">
    <source>
        <dbReference type="Proteomes" id="UP000503462"/>
    </source>
</evidence>
<feature type="transmembrane region" description="Helical" evidence="2">
    <location>
        <begin position="254"/>
        <end position="275"/>
    </location>
</feature>
<sequence length="378" mass="41357">MDDYYNDHGFTTPTGDNSRPWLWTVSLLSLLYSLLALGARITSKWDLLWFDDALLGGAYIIAFAHYGTIFSAISNGLGTTVGTVLDWEEDLAAKTYFTSRILYLVAMCLSKISVLAFARRIFSGNIYFEKPIFGAALAMSIIWGVLAATLSSAGCTPVQVLTAQQDAVCPSNRARWIVIVVLDVVTELLLLAIPVWFVSKNQIKASKKRVVAFVFAFRLVVAAFAICTAVSYFTFLNGAQDNIGLSATVAWQEVLLGTSLVSASIPSLRSFLWAFMSRGMGTMYGIDTKLSTNGGSIPMRSMNKSGRSAQGSQAAADEELGEVDVNKKMSLRPDWMQYSVDVGRGSPKTTRDNRASGSMKSDSSEQMIIHRNVEFEVK</sequence>
<evidence type="ECO:0000259" key="3">
    <source>
        <dbReference type="Pfam" id="PF20684"/>
    </source>
</evidence>
<feature type="region of interest" description="Disordered" evidence="1">
    <location>
        <begin position="339"/>
        <end position="365"/>
    </location>
</feature>
<feature type="transmembrane region" description="Helical" evidence="2">
    <location>
        <begin position="101"/>
        <end position="122"/>
    </location>
</feature>
<feature type="domain" description="Rhodopsin" evidence="3">
    <location>
        <begin position="43"/>
        <end position="272"/>
    </location>
</feature>
<feature type="transmembrane region" description="Helical" evidence="2">
    <location>
        <begin position="20"/>
        <end position="41"/>
    </location>
</feature>
<feature type="transmembrane region" description="Helical" evidence="2">
    <location>
        <begin position="134"/>
        <end position="154"/>
    </location>
</feature>
<keyword evidence="2" id="KW-0812">Transmembrane</keyword>
<dbReference type="OrthoDB" id="3918601at2759"/>
<feature type="transmembrane region" description="Helical" evidence="2">
    <location>
        <begin position="53"/>
        <end position="73"/>
    </location>
</feature>
<name>A0A6H0XLF9_9PEZI</name>
<keyword evidence="2" id="KW-0472">Membrane</keyword>
<accession>A0A6H0XLF9</accession>
<dbReference type="EMBL" id="CP051139">
    <property type="protein sequence ID" value="QIW95586.1"/>
    <property type="molecule type" value="Genomic_DNA"/>
</dbReference>
<evidence type="ECO:0000256" key="1">
    <source>
        <dbReference type="SAM" id="MobiDB-lite"/>
    </source>
</evidence>
<dbReference type="Proteomes" id="UP000503462">
    <property type="component" value="Chromosome 1"/>
</dbReference>
<keyword evidence="5" id="KW-1185">Reference proteome</keyword>
<proteinExistence type="predicted"/>
<protein>
    <recommendedName>
        <fullName evidence="3">Rhodopsin domain-containing protein</fullName>
    </recommendedName>
</protein>
<dbReference type="AlphaFoldDB" id="A0A6H0XLF9"/>
<dbReference type="PANTHER" id="PTHR39614:SF2">
    <property type="entry name" value="INTEGRAL MEMBRANE PROTEIN"/>
    <property type="match status" value="1"/>
</dbReference>
<dbReference type="PANTHER" id="PTHR39614">
    <property type="entry name" value="INTEGRAL MEMBRANE PROTEIN"/>
    <property type="match status" value="1"/>
</dbReference>
<feature type="transmembrane region" description="Helical" evidence="2">
    <location>
        <begin position="174"/>
        <end position="198"/>
    </location>
</feature>